<dbReference type="InterPro" id="IPR010287">
    <property type="entry name" value="DUF892_YciF-like"/>
</dbReference>
<dbReference type="RefSeq" id="WP_264515888.1">
    <property type="nucleotide sequence ID" value="NZ_JAPDDR010000014.1"/>
</dbReference>
<dbReference type="Pfam" id="PF05974">
    <property type="entry name" value="DUF892"/>
    <property type="match status" value="1"/>
</dbReference>
<reference evidence="1" key="1">
    <citation type="submission" date="2022-10" db="EMBL/GenBank/DDBJ databases">
        <title>Luteolibacter sp. GHJ8, whole genome shotgun sequencing project.</title>
        <authorList>
            <person name="Zhao G."/>
            <person name="Shen L."/>
        </authorList>
    </citation>
    <scope>NUCLEOTIDE SEQUENCE</scope>
    <source>
        <strain evidence="1">GHJ8</strain>
    </source>
</reference>
<comment type="caution">
    <text evidence="1">The sequence shown here is derived from an EMBL/GenBank/DDBJ whole genome shotgun (WGS) entry which is preliminary data.</text>
</comment>
<sequence>MAKLSSIQVLLVQEIKDLYSAETQLVKALPKMAKAASNEELVKGFKSHLEETKGQVTRLEKAAEILGVTPKGKVCKAMKGLVEEGAEAIEEEGDPNVKDLALIGAAQRVEHYEIAGYGTARALAEALQLDEIVSLLQATLDEESTCDTTLTDLAQTIIGEIGELVPDA</sequence>
<proteinExistence type="predicted"/>
<dbReference type="InterPro" id="IPR009078">
    <property type="entry name" value="Ferritin-like_SF"/>
</dbReference>
<keyword evidence="2" id="KW-1185">Reference proteome</keyword>
<dbReference type="PANTHER" id="PTHR30565:SF9">
    <property type="entry name" value="PROTEIN YCIF"/>
    <property type="match status" value="1"/>
</dbReference>
<evidence type="ECO:0000313" key="2">
    <source>
        <dbReference type="Proteomes" id="UP001165653"/>
    </source>
</evidence>
<dbReference type="PANTHER" id="PTHR30565">
    <property type="entry name" value="PROTEIN YCIF"/>
    <property type="match status" value="1"/>
</dbReference>
<dbReference type="CDD" id="cd07909">
    <property type="entry name" value="YciF"/>
    <property type="match status" value="1"/>
</dbReference>
<dbReference type="Gene3D" id="1.20.1260.10">
    <property type="match status" value="1"/>
</dbReference>
<gene>
    <name evidence="1" type="ORF">OJ996_22180</name>
</gene>
<dbReference type="InterPro" id="IPR012347">
    <property type="entry name" value="Ferritin-like"/>
</dbReference>
<protein>
    <submittedName>
        <fullName evidence="1">Ferritin-like domain-containing protein</fullName>
    </submittedName>
</protein>
<dbReference type="InterPro" id="IPR047114">
    <property type="entry name" value="YciF"/>
</dbReference>
<evidence type="ECO:0000313" key="1">
    <source>
        <dbReference type="EMBL" id="MCW1916314.1"/>
    </source>
</evidence>
<dbReference type="SUPFAM" id="SSF47240">
    <property type="entry name" value="Ferritin-like"/>
    <property type="match status" value="1"/>
</dbReference>
<dbReference type="Proteomes" id="UP001165653">
    <property type="component" value="Unassembled WGS sequence"/>
</dbReference>
<dbReference type="EMBL" id="JAPDDR010000014">
    <property type="protein sequence ID" value="MCW1916314.1"/>
    <property type="molecule type" value="Genomic_DNA"/>
</dbReference>
<organism evidence="1 2">
    <name type="scientific">Luteolibacter rhizosphaerae</name>
    <dbReference type="NCBI Taxonomy" id="2989719"/>
    <lineage>
        <taxon>Bacteria</taxon>
        <taxon>Pseudomonadati</taxon>
        <taxon>Verrucomicrobiota</taxon>
        <taxon>Verrucomicrobiia</taxon>
        <taxon>Verrucomicrobiales</taxon>
        <taxon>Verrucomicrobiaceae</taxon>
        <taxon>Luteolibacter</taxon>
    </lineage>
</organism>
<name>A0ABT3G9M9_9BACT</name>
<accession>A0ABT3G9M9</accession>